<evidence type="ECO:0000256" key="2">
    <source>
        <dbReference type="ARBA" id="ARBA00003175"/>
    </source>
</evidence>
<feature type="transmembrane region" description="Helical" evidence="12">
    <location>
        <begin position="814"/>
        <end position="838"/>
    </location>
</feature>
<keyword evidence="12" id="KW-0812">Transmembrane</keyword>
<dbReference type="Gene3D" id="3.20.20.540">
    <property type="entry name" value="Radical SAM ThiC family, central domain"/>
    <property type="match status" value="1"/>
</dbReference>
<dbReference type="FunFam" id="3.20.20.540:FF:000001">
    <property type="entry name" value="Phosphomethylpyrimidine synthase"/>
    <property type="match status" value="1"/>
</dbReference>
<dbReference type="NCBIfam" id="NF006763">
    <property type="entry name" value="PRK09284.1"/>
    <property type="match status" value="1"/>
</dbReference>
<reference evidence="14" key="1">
    <citation type="submission" date="2021-02" db="EMBL/GenBank/DDBJ databases">
        <authorList>
            <person name="Dougan E. K."/>
            <person name="Rhodes N."/>
            <person name="Thang M."/>
            <person name="Chan C."/>
        </authorList>
    </citation>
    <scope>NUCLEOTIDE SEQUENCE</scope>
</reference>
<keyword evidence="9" id="KW-0411">Iron-sulfur</keyword>
<feature type="transmembrane region" description="Helical" evidence="12">
    <location>
        <begin position="887"/>
        <end position="904"/>
    </location>
</feature>
<dbReference type="NCBIfam" id="NF009895">
    <property type="entry name" value="PRK13352.1"/>
    <property type="match status" value="1"/>
</dbReference>
<feature type="compositionally biased region" description="Polar residues" evidence="11">
    <location>
        <begin position="101"/>
        <end position="116"/>
    </location>
</feature>
<keyword evidence="4" id="KW-0949">S-adenosyl-L-methionine</keyword>
<evidence type="ECO:0000256" key="10">
    <source>
        <dbReference type="ARBA" id="ARBA00023239"/>
    </source>
</evidence>
<dbReference type="GO" id="GO:0009228">
    <property type="term" value="P:thiamine biosynthetic process"/>
    <property type="evidence" value="ECO:0007669"/>
    <property type="project" value="UniProtKB-KW"/>
</dbReference>
<name>A0A813E4V2_POLGL</name>
<dbReference type="Pfam" id="PF13667">
    <property type="entry name" value="ThiC-associated"/>
    <property type="match status" value="1"/>
</dbReference>
<feature type="transmembrane region" description="Helical" evidence="12">
    <location>
        <begin position="850"/>
        <end position="867"/>
    </location>
</feature>
<dbReference type="GO" id="GO:0051539">
    <property type="term" value="F:4 iron, 4 sulfur cluster binding"/>
    <property type="evidence" value="ECO:0007669"/>
    <property type="project" value="UniProtKB-KW"/>
</dbReference>
<evidence type="ECO:0000256" key="11">
    <source>
        <dbReference type="SAM" id="MobiDB-lite"/>
    </source>
</evidence>
<dbReference type="PANTHER" id="PTHR30557:SF1">
    <property type="entry name" value="PHOSPHOMETHYLPYRIMIDINE SYNTHASE, CHLOROPLASTIC"/>
    <property type="match status" value="1"/>
</dbReference>
<dbReference type="SFLD" id="SFLDG01114">
    <property type="entry name" value="phosphomethylpyrimidine_syntha"/>
    <property type="match status" value="1"/>
</dbReference>
<dbReference type="SFLD" id="SFLDF00407">
    <property type="entry name" value="phosphomethylpyrimidine_syntha"/>
    <property type="match status" value="1"/>
</dbReference>
<dbReference type="InterPro" id="IPR025747">
    <property type="entry name" value="ThiC-associated_dom"/>
</dbReference>
<keyword evidence="12" id="KW-1133">Transmembrane helix</keyword>
<feature type="transmembrane region" description="Helical" evidence="12">
    <location>
        <begin position="955"/>
        <end position="977"/>
    </location>
</feature>
<comment type="cofactor">
    <cofactor evidence="1">
        <name>[4Fe-4S] cluster</name>
        <dbReference type="ChEBI" id="CHEBI:49883"/>
    </cofactor>
</comment>
<keyword evidence="8" id="KW-0408">Iron</keyword>
<dbReference type="InterPro" id="IPR038521">
    <property type="entry name" value="ThiC/Bza_core_dom"/>
</dbReference>
<keyword evidence="15" id="KW-1185">Reference proteome</keyword>
<accession>A0A813E4V2</accession>
<evidence type="ECO:0000256" key="8">
    <source>
        <dbReference type="ARBA" id="ARBA00023004"/>
    </source>
</evidence>
<keyword evidence="10" id="KW-0456">Lyase</keyword>
<dbReference type="Gene3D" id="6.10.250.620">
    <property type="match status" value="1"/>
</dbReference>
<evidence type="ECO:0000313" key="15">
    <source>
        <dbReference type="Proteomes" id="UP000654075"/>
    </source>
</evidence>
<evidence type="ECO:0000256" key="7">
    <source>
        <dbReference type="ARBA" id="ARBA00022977"/>
    </source>
</evidence>
<feature type="transmembrane region" description="Helical" evidence="12">
    <location>
        <begin position="774"/>
        <end position="794"/>
    </location>
</feature>
<evidence type="ECO:0000313" key="14">
    <source>
        <dbReference type="EMBL" id="CAE8596993.1"/>
    </source>
</evidence>
<dbReference type="AlphaFoldDB" id="A0A813E4V2"/>
<feature type="domain" description="ThiC-associated" evidence="13">
    <location>
        <begin position="128"/>
        <end position="196"/>
    </location>
</feature>
<proteinExistence type="inferred from homology"/>
<feature type="region of interest" description="Disordered" evidence="11">
    <location>
        <begin position="73"/>
        <end position="116"/>
    </location>
</feature>
<dbReference type="Pfam" id="PF01964">
    <property type="entry name" value="ThiC_Rad_SAM"/>
    <property type="match status" value="1"/>
</dbReference>
<dbReference type="HAMAP" id="MF_00089">
    <property type="entry name" value="ThiC"/>
    <property type="match status" value="1"/>
</dbReference>
<protein>
    <recommendedName>
        <fullName evidence="13">ThiC-associated domain-containing protein</fullName>
    </recommendedName>
</protein>
<dbReference type="NCBIfam" id="TIGR00190">
    <property type="entry name" value="thiC"/>
    <property type="match status" value="1"/>
</dbReference>
<keyword evidence="3" id="KW-0004">4Fe-4S</keyword>
<dbReference type="GO" id="GO:0046872">
    <property type="term" value="F:metal ion binding"/>
    <property type="evidence" value="ECO:0007669"/>
    <property type="project" value="UniProtKB-KW"/>
</dbReference>
<evidence type="ECO:0000259" key="13">
    <source>
        <dbReference type="Pfam" id="PF13667"/>
    </source>
</evidence>
<keyword evidence="5" id="KW-0479">Metal-binding</keyword>
<gene>
    <name evidence="14" type="ORF">PGLA1383_LOCUS15448</name>
</gene>
<evidence type="ECO:0000256" key="4">
    <source>
        <dbReference type="ARBA" id="ARBA00022691"/>
    </source>
</evidence>
<dbReference type="PANTHER" id="PTHR30557">
    <property type="entry name" value="THIAMINE BIOSYNTHESIS PROTEIN THIC"/>
    <property type="match status" value="1"/>
</dbReference>
<evidence type="ECO:0000256" key="12">
    <source>
        <dbReference type="SAM" id="Phobius"/>
    </source>
</evidence>
<dbReference type="GO" id="GO:0016830">
    <property type="term" value="F:carbon-carbon lyase activity"/>
    <property type="evidence" value="ECO:0007669"/>
    <property type="project" value="InterPro"/>
</dbReference>
<comment type="function">
    <text evidence="2">Catalyzes the synthesis of the hydroxymethylpyrimidine phosphate (HMP-P) moiety of thiamine from aminoimidazole ribotide (AIR) in a radical S-adenosyl-L-methionine (SAM)-dependent reaction.</text>
</comment>
<sequence>MALGSFQTLPWSSLGHSKGTPLCPVGFLGRADRAPFTRNFASEAVCSSSSVLGAGLLAISSLLATRATVRRSSGTLRRCKPGSRNSQSATAIPEIQESGPVVQQQPVRPSSDPYNPNFRSAAQFAEAYPSSEKMYHEVSYEPTGEVLQVPFRRVHLTDKTPGFEHLDLYDTSGPLGCDPRHGIPKLRAQWVAARSDQLAEGSGAAVTQMHYAKRGLITQEMAFVAAREGMEPEFVRSEVARGRAVMPLNRNHPEAEPMIIGRKFKVKINANIGNSAVASNIEEEVEKLQWSCLWGADNIMDLSTGRHIHETREWIIRNSPIPVGTVPIYQAFEKVGGDIAKLTWEVFRETLIEQAEQGVDYWTIHAGLLFRFVPLTAKRLTGIVSRGGSIHAKLCMISGEENFAYQHWDDILEICSKYDITLSIGDGLRPGCIRDANDEAQFNELKVQGHLTRRAWEKDVQVMNEGPGHVPLHRNQLEWCSEAPFYTLGPLTTDIAPGYDHITSAIGAANIGAMGTAMLCYVTPKEHLGLPNREDVKAGIIAAHAADLAKEHPGAQTRDDMLSKARFEFRWNDQFNLSLDPVTARKMHDETLPTDSSKDSKFCSMCGPKFCSMKITEDVRAYAKANGYEEETESMEETKEFVNVTSGAFADVGERFVARGVVLVVGVNLIRQGAERPSDLVHRFLPLTTRMIASGFAPGHRPRVVGAVLVLCCRGWEARGECFEEDAWKLATGRADDAIGHSEQVAVFSLIQGLAVLAYCFFAHSEKNSSFMLLPLPMGFWAALAASSALNAVIKTSETRAYAIGEMSLISPFLALEPVMQLLVGALLMPALCGLCGWHCAEVASFSLRRVLGVCSIVLGMLSLSSVKAGQNGTLSGQKRIRKLPRGSGLIMLNCFLYTFTLRIDAMAIGMASSTCYLAFSRLLVAALCMTASSVRHSFRRAGSGESESRFRFAFMLQASSASCMLALCFVDTIYILSMYRAVSLISPVFVSAVKRGGGVLISALLGALCFGERIGGRWQPLLPIALGVVGLVV</sequence>
<dbReference type="InterPro" id="IPR037509">
    <property type="entry name" value="ThiC"/>
</dbReference>
<dbReference type="OrthoDB" id="48943at2759"/>
<keyword evidence="12" id="KW-0472">Membrane</keyword>
<organism evidence="14 15">
    <name type="scientific">Polarella glacialis</name>
    <name type="common">Dinoflagellate</name>
    <dbReference type="NCBI Taxonomy" id="89957"/>
    <lineage>
        <taxon>Eukaryota</taxon>
        <taxon>Sar</taxon>
        <taxon>Alveolata</taxon>
        <taxon>Dinophyceae</taxon>
        <taxon>Suessiales</taxon>
        <taxon>Suessiaceae</taxon>
        <taxon>Polarella</taxon>
    </lineage>
</organism>
<evidence type="ECO:0000256" key="5">
    <source>
        <dbReference type="ARBA" id="ARBA00022723"/>
    </source>
</evidence>
<keyword evidence="6" id="KW-0862">Zinc</keyword>
<evidence type="ECO:0000256" key="3">
    <source>
        <dbReference type="ARBA" id="ARBA00022485"/>
    </source>
</evidence>
<dbReference type="EMBL" id="CAJNNV010009096">
    <property type="protein sequence ID" value="CAE8596993.1"/>
    <property type="molecule type" value="Genomic_DNA"/>
</dbReference>
<dbReference type="SFLD" id="SFLDS00113">
    <property type="entry name" value="Radical_SAM_Phosphomethylpyrim"/>
    <property type="match status" value="1"/>
</dbReference>
<keyword evidence="7" id="KW-0784">Thiamine biosynthesis</keyword>
<dbReference type="InterPro" id="IPR002817">
    <property type="entry name" value="ThiC/BzaA/B"/>
</dbReference>
<dbReference type="Proteomes" id="UP000654075">
    <property type="component" value="Unassembled WGS sequence"/>
</dbReference>
<evidence type="ECO:0000256" key="6">
    <source>
        <dbReference type="ARBA" id="ARBA00022833"/>
    </source>
</evidence>
<evidence type="ECO:0000256" key="9">
    <source>
        <dbReference type="ARBA" id="ARBA00023014"/>
    </source>
</evidence>
<evidence type="ECO:0000256" key="1">
    <source>
        <dbReference type="ARBA" id="ARBA00001966"/>
    </source>
</evidence>
<comment type="caution">
    <text evidence="14">The sequence shown here is derived from an EMBL/GenBank/DDBJ whole genome shotgun (WGS) entry which is preliminary data.</text>
</comment>